<dbReference type="PANTHER" id="PTHR48100">
    <property type="entry name" value="BROAD-SPECIFICITY PHOSPHATASE YOR283W-RELATED"/>
    <property type="match status" value="1"/>
</dbReference>
<dbReference type="Pfam" id="PF00300">
    <property type="entry name" value="His_Phos_1"/>
    <property type="match status" value="1"/>
</dbReference>
<name>A0ABX5VPE3_9MICO</name>
<dbReference type="Gene3D" id="3.40.50.1240">
    <property type="entry name" value="Phosphoglycerate mutase-like"/>
    <property type="match status" value="1"/>
</dbReference>
<organism evidence="1 2">
    <name type="scientific">Georgenia wutianyii</name>
    <dbReference type="NCBI Taxonomy" id="2585135"/>
    <lineage>
        <taxon>Bacteria</taxon>
        <taxon>Bacillati</taxon>
        <taxon>Actinomycetota</taxon>
        <taxon>Actinomycetes</taxon>
        <taxon>Micrococcales</taxon>
        <taxon>Bogoriellaceae</taxon>
        <taxon>Georgenia</taxon>
    </lineage>
</organism>
<protein>
    <submittedName>
        <fullName evidence="1">Histidine phosphatase family protein</fullName>
    </submittedName>
</protein>
<accession>A0ABX5VPE3</accession>
<evidence type="ECO:0000313" key="1">
    <source>
        <dbReference type="EMBL" id="QDB80312.1"/>
    </source>
</evidence>
<proteinExistence type="predicted"/>
<dbReference type="PANTHER" id="PTHR48100:SF51">
    <property type="entry name" value="PHOSPHOGLYCERATE MUTASE"/>
    <property type="match status" value="1"/>
</dbReference>
<dbReference type="SMART" id="SM00855">
    <property type="entry name" value="PGAM"/>
    <property type="match status" value="1"/>
</dbReference>
<dbReference type="EMBL" id="CP040899">
    <property type="protein sequence ID" value="QDB80312.1"/>
    <property type="molecule type" value="Genomic_DNA"/>
</dbReference>
<reference evidence="1 2" key="1">
    <citation type="submission" date="2019-05" db="EMBL/GenBank/DDBJ databases">
        <title>Georgenia *** sp. nov., and Georgenia *** sp. nov., isolated from the intestinal contents of plateau pika (Ochotona curzoniae) in the Qinghai-Tibet plateau of China.</title>
        <authorList>
            <person name="Tian Z."/>
        </authorList>
    </citation>
    <scope>NUCLEOTIDE SEQUENCE [LARGE SCALE GENOMIC DNA]</scope>
    <source>
        <strain evidence="1 2">Z294</strain>
    </source>
</reference>
<gene>
    <name evidence="1" type="ORF">FE251_13685</name>
</gene>
<keyword evidence="2" id="KW-1185">Reference proteome</keyword>
<dbReference type="InterPro" id="IPR013078">
    <property type="entry name" value="His_Pase_superF_clade-1"/>
</dbReference>
<evidence type="ECO:0000313" key="2">
    <source>
        <dbReference type="Proteomes" id="UP000313948"/>
    </source>
</evidence>
<dbReference type="SUPFAM" id="SSF53254">
    <property type="entry name" value="Phosphoglycerate mutase-like"/>
    <property type="match status" value="1"/>
</dbReference>
<sequence>MSRTTVHLLRHGEVHNPDGVLYGRLEGYRLSDRGRLMAQRVADVLHGNGHDIRLVVASPLQRAQETARPTAGAFGLDVGTDERLIEAGNTFEGTTVGSQRAALASPRYWPRYVNPFRPSWGEPYRDQVARMTAAVGDARRRLEAEGGGEALLVSHQLPIWVTRLFLERRPLWHDPRKRQCSLTSLTSLTFAGPRLVGLDYWEPAADLVAGALDLLPGSSGAAVPRAAQDGPRGEAQE</sequence>
<dbReference type="RefSeq" id="WP_139949048.1">
    <property type="nucleotide sequence ID" value="NZ_CP040899.1"/>
</dbReference>
<dbReference type="CDD" id="cd07067">
    <property type="entry name" value="HP_PGM_like"/>
    <property type="match status" value="1"/>
</dbReference>
<dbReference type="Proteomes" id="UP000313948">
    <property type="component" value="Chromosome"/>
</dbReference>
<dbReference type="InterPro" id="IPR029033">
    <property type="entry name" value="His_PPase_superfam"/>
</dbReference>
<dbReference type="InterPro" id="IPR050275">
    <property type="entry name" value="PGM_Phosphatase"/>
</dbReference>